<dbReference type="PANTHER" id="PTHR12526">
    <property type="entry name" value="GLYCOSYLTRANSFERASE"/>
    <property type="match status" value="1"/>
</dbReference>
<dbReference type="Pfam" id="PF00534">
    <property type="entry name" value="Glycos_transf_1"/>
    <property type="match status" value="1"/>
</dbReference>
<feature type="domain" description="Glycosyltransferase subfamily 4-like N-terminal" evidence="4">
    <location>
        <begin position="21"/>
        <end position="184"/>
    </location>
</feature>
<evidence type="ECO:0000313" key="5">
    <source>
        <dbReference type="EMBL" id="SCG51290.1"/>
    </source>
</evidence>
<dbReference type="PANTHER" id="PTHR12526:SF590">
    <property type="entry name" value="ALPHA-MALTOSE-1-PHOSPHATE SYNTHASE"/>
    <property type="match status" value="1"/>
</dbReference>
<gene>
    <name evidence="5" type="ORF">GA0074704_2621</name>
</gene>
<dbReference type="Proteomes" id="UP000198210">
    <property type="component" value="Chromosome I"/>
</dbReference>
<evidence type="ECO:0000313" key="6">
    <source>
        <dbReference type="Proteomes" id="UP000198210"/>
    </source>
</evidence>
<feature type="domain" description="Glycosyl transferase family 1" evidence="3">
    <location>
        <begin position="198"/>
        <end position="337"/>
    </location>
</feature>
<evidence type="ECO:0000259" key="3">
    <source>
        <dbReference type="Pfam" id="PF00534"/>
    </source>
</evidence>
<dbReference type="Gene3D" id="3.40.50.2000">
    <property type="entry name" value="Glycogen Phosphorylase B"/>
    <property type="match status" value="2"/>
</dbReference>
<dbReference type="AlphaFoldDB" id="A0A1C5HZ66"/>
<evidence type="ECO:0000256" key="1">
    <source>
        <dbReference type="ARBA" id="ARBA00022676"/>
    </source>
</evidence>
<dbReference type="GO" id="GO:0016757">
    <property type="term" value="F:glycosyltransferase activity"/>
    <property type="evidence" value="ECO:0007669"/>
    <property type="project" value="UniProtKB-KW"/>
</dbReference>
<keyword evidence="2" id="KW-0808">Transferase</keyword>
<dbReference type="RefSeq" id="WP_088970757.1">
    <property type="nucleotide sequence ID" value="NZ_JBHLYF010000006.1"/>
</dbReference>
<dbReference type="NCBIfam" id="TIGR02149">
    <property type="entry name" value="glgA_Coryne"/>
    <property type="match status" value="1"/>
</dbReference>
<dbReference type="InterPro" id="IPR001296">
    <property type="entry name" value="Glyco_trans_1"/>
</dbReference>
<evidence type="ECO:0000256" key="2">
    <source>
        <dbReference type="ARBA" id="ARBA00022679"/>
    </source>
</evidence>
<keyword evidence="6" id="KW-1185">Reference proteome</keyword>
<dbReference type="InterPro" id="IPR028098">
    <property type="entry name" value="Glyco_trans_4-like_N"/>
</dbReference>
<dbReference type="GO" id="GO:0009250">
    <property type="term" value="P:glucan biosynthetic process"/>
    <property type="evidence" value="ECO:0007669"/>
    <property type="project" value="InterPro"/>
</dbReference>
<accession>A0A1C5HZ66</accession>
<keyword evidence="1" id="KW-0328">Glycosyltransferase</keyword>
<proteinExistence type="predicted"/>
<dbReference type="CDD" id="cd03801">
    <property type="entry name" value="GT4_PimA-like"/>
    <property type="match status" value="1"/>
</dbReference>
<protein>
    <submittedName>
        <fullName evidence="5">Glycogen synthase (ADP-glucose)</fullName>
    </submittedName>
</protein>
<dbReference type="Pfam" id="PF13439">
    <property type="entry name" value="Glyco_transf_4"/>
    <property type="match status" value="1"/>
</dbReference>
<organism evidence="5 6">
    <name type="scientific">Micromonospora siamensis</name>
    <dbReference type="NCBI Taxonomy" id="299152"/>
    <lineage>
        <taxon>Bacteria</taxon>
        <taxon>Bacillati</taxon>
        <taxon>Actinomycetota</taxon>
        <taxon>Actinomycetes</taxon>
        <taxon>Micromonosporales</taxon>
        <taxon>Micromonosporaceae</taxon>
        <taxon>Micromonospora</taxon>
    </lineage>
</organism>
<dbReference type="SUPFAM" id="SSF53756">
    <property type="entry name" value="UDP-Glycosyltransferase/glycogen phosphorylase"/>
    <property type="match status" value="1"/>
</dbReference>
<evidence type="ECO:0000259" key="4">
    <source>
        <dbReference type="Pfam" id="PF13439"/>
    </source>
</evidence>
<reference evidence="5 6" key="1">
    <citation type="submission" date="2016-06" db="EMBL/GenBank/DDBJ databases">
        <authorList>
            <person name="Kjaerup R.B."/>
            <person name="Dalgaard T.S."/>
            <person name="Juul-Madsen H.R."/>
        </authorList>
    </citation>
    <scope>NUCLEOTIDE SEQUENCE [LARGE SCALE GENOMIC DNA]</scope>
    <source>
        <strain evidence="5 6">DSM 45097</strain>
    </source>
</reference>
<sequence length="402" mass="42788">MTDLTPLRVDLLTREYPPEVYGGAGVHVEYLARELRRLADVRVHCFGAPRTEPGVTAYAEPAALAGANAALRTMGVDLEMAAGCAGTDVVHSHTWYANLAGHTAKLLHGVPHVVTAHSLEPLRPWKAEQLGGGYALSSWCERTAYEAADAIVAVSAGMRRDVLTAYPDVDPDRVHVVHNGIDTAQYAPDHGTDVVDRLGIDPSRPSVVYVGRITRQKGLPYLLRAARELPADTQLVLLAGAPDTPDIAAEVEGLVAELRANRSGVVWVAEMLPKPEVIQVLTHATIFVCPSVYEPMGIVNLEAMACETAVVATATGGIPEVVADGETGLLVPIEQAADGSGRPLDPEKFVADLAAGMNEVLGDPKRAQEFGLAGRRRAVEHFSWDAIAQQTVEVYRSVGAAG</sequence>
<dbReference type="EMBL" id="LT607751">
    <property type="protein sequence ID" value="SCG51290.1"/>
    <property type="molecule type" value="Genomic_DNA"/>
</dbReference>
<dbReference type="InterPro" id="IPR011875">
    <property type="entry name" value="M1P_synthase"/>
</dbReference>
<name>A0A1C5HZ66_9ACTN</name>